<dbReference type="SUPFAM" id="SSF55729">
    <property type="entry name" value="Acyl-CoA N-acyltransferases (Nat)"/>
    <property type="match status" value="1"/>
</dbReference>
<dbReference type="Pfam" id="PF00583">
    <property type="entry name" value="Acetyltransf_1"/>
    <property type="match status" value="1"/>
</dbReference>
<evidence type="ECO:0000313" key="2">
    <source>
        <dbReference type="EMBL" id="TFD99770.1"/>
    </source>
</evidence>
<dbReference type="RefSeq" id="WP_134382286.1">
    <property type="nucleotide sequence ID" value="NZ_SORX01000008.1"/>
</dbReference>
<gene>
    <name evidence="2" type="ORF">E2626_13380</name>
</gene>
<dbReference type="Proteomes" id="UP000297776">
    <property type="component" value="Unassembled WGS sequence"/>
</dbReference>
<evidence type="ECO:0000259" key="1">
    <source>
        <dbReference type="Pfam" id="PF00583"/>
    </source>
</evidence>
<sequence length="237" mass="27159">MDLFIPLMSTLIFFFVLFYVIRSAVTEGINRSVIGRQHNQNSDVPVPQRAERNYSLLRGGKVITFQKAKASKFEPILSLLKNCAEELQNRGIKQWSYLLSGGEDAKVRKDIEQGNTYAVYEKDELIGTFTLKKGPESWDEHIWKDRVDHDALYLHRLAVSSDVRKEGVGVHAFHGLRSTTQEMYSCLIAWKVMRSLVDFISPTASNQPVLMMDTVDIGKDFRFDDHAKSSLPEHHRQ</sequence>
<organism evidence="2 3">
    <name type="scientific">Jeotgalibacillus salarius</name>
    <dbReference type="NCBI Taxonomy" id="546023"/>
    <lineage>
        <taxon>Bacteria</taxon>
        <taxon>Bacillati</taxon>
        <taxon>Bacillota</taxon>
        <taxon>Bacilli</taxon>
        <taxon>Bacillales</taxon>
        <taxon>Caryophanaceae</taxon>
        <taxon>Jeotgalibacillus</taxon>
    </lineage>
</organism>
<evidence type="ECO:0000313" key="3">
    <source>
        <dbReference type="Proteomes" id="UP000297776"/>
    </source>
</evidence>
<reference evidence="2 3" key="1">
    <citation type="submission" date="2019-03" db="EMBL/GenBank/DDBJ databases">
        <authorList>
            <person name="Yang Y."/>
        </authorList>
    </citation>
    <scope>NUCLEOTIDE SEQUENCE [LARGE SCALE GENOMIC DNA]</scope>
    <source>
        <strain evidence="2 3">ASL-1</strain>
    </source>
</reference>
<proteinExistence type="predicted"/>
<dbReference type="GO" id="GO:0016747">
    <property type="term" value="F:acyltransferase activity, transferring groups other than amino-acyl groups"/>
    <property type="evidence" value="ECO:0007669"/>
    <property type="project" value="InterPro"/>
</dbReference>
<dbReference type="Gene3D" id="3.40.630.30">
    <property type="match status" value="1"/>
</dbReference>
<feature type="domain" description="N-acetyltransferase" evidence="1">
    <location>
        <begin position="108"/>
        <end position="172"/>
    </location>
</feature>
<dbReference type="AlphaFoldDB" id="A0A4Y8LC76"/>
<dbReference type="InterPro" id="IPR000182">
    <property type="entry name" value="GNAT_dom"/>
</dbReference>
<protein>
    <recommendedName>
        <fullName evidence="1">N-acetyltransferase domain-containing protein</fullName>
    </recommendedName>
</protein>
<name>A0A4Y8LC76_9BACL</name>
<dbReference type="InterPro" id="IPR016181">
    <property type="entry name" value="Acyl_CoA_acyltransferase"/>
</dbReference>
<dbReference type="OrthoDB" id="6382410at2"/>
<accession>A0A4Y8LC76</accession>
<dbReference type="EMBL" id="SORX01000008">
    <property type="protein sequence ID" value="TFD99770.1"/>
    <property type="molecule type" value="Genomic_DNA"/>
</dbReference>
<comment type="caution">
    <text evidence="2">The sequence shown here is derived from an EMBL/GenBank/DDBJ whole genome shotgun (WGS) entry which is preliminary data.</text>
</comment>
<keyword evidence="3" id="KW-1185">Reference proteome</keyword>